<keyword evidence="1" id="KW-0472">Membrane</keyword>
<dbReference type="AlphaFoldDB" id="A0A918FJP2"/>
<proteinExistence type="predicted"/>
<evidence type="ECO:0000313" key="3">
    <source>
        <dbReference type="Proteomes" id="UP000658320"/>
    </source>
</evidence>
<reference evidence="2" key="1">
    <citation type="journal article" date="2014" name="Int. J. Syst. Evol. Microbiol.">
        <title>Complete genome sequence of Corynebacterium casei LMG S-19264T (=DSM 44701T), isolated from a smear-ripened cheese.</title>
        <authorList>
            <consortium name="US DOE Joint Genome Institute (JGI-PGF)"/>
            <person name="Walter F."/>
            <person name="Albersmeier A."/>
            <person name="Kalinowski J."/>
            <person name="Ruckert C."/>
        </authorList>
    </citation>
    <scope>NUCLEOTIDE SEQUENCE</scope>
    <source>
        <strain evidence="2">JCM 4346</strain>
    </source>
</reference>
<dbReference type="EMBL" id="BMSX01000021">
    <property type="protein sequence ID" value="GGR44374.1"/>
    <property type="molecule type" value="Genomic_DNA"/>
</dbReference>
<gene>
    <name evidence="2" type="ORF">GCM10010251_71570</name>
</gene>
<comment type="caution">
    <text evidence="2">The sequence shown here is derived from an EMBL/GenBank/DDBJ whole genome shotgun (WGS) entry which is preliminary data.</text>
</comment>
<dbReference type="RefSeq" id="WP_189942146.1">
    <property type="nucleotide sequence ID" value="NZ_BMSX01000021.1"/>
</dbReference>
<feature type="transmembrane region" description="Helical" evidence="1">
    <location>
        <begin position="90"/>
        <end position="110"/>
    </location>
</feature>
<keyword evidence="3" id="KW-1185">Reference proteome</keyword>
<reference evidence="2" key="2">
    <citation type="submission" date="2020-09" db="EMBL/GenBank/DDBJ databases">
        <authorList>
            <person name="Sun Q."/>
            <person name="Ohkuma M."/>
        </authorList>
    </citation>
    <scope>NUCLEOTIDE SEQUENCE</scope>
    <source>
        <strain evidence="2">JCM 4346</strain>
    </source>
</reference>
<feature type="transmembrane region" description="Helical" evidence="1">
    <location>
        <begin position="52"/>
        <end position="69"/>
    </location>
</feature>
<sequence>MPLTPALLRSLVVPVWQSLPWRALAVAGGLGLLFAAAARLPEQGPGEDPGLFLLRLVALTGALGLAFLLDDPARNTTETTPLGRPLRAGLRVVLVAPLAVLWWTTALLLIPGPTRPPLGPVTLEAAAMAASALALATAAVRFTDAGEVGKATAVWLGITAAVAVLVPERWGLSAVPGEPWWEATQVRWAVVLGVTVAATALCTPEPLRRRSVKLGS</sequence>
<keyword evidence="1" id="KW-1133">Transmembrane helix</keyword>
<dbReference type="Proteomes" id="UP000658320">
    <property type="component" value="Unassembled WGS sequence"/>
</dbReference>
<name>A0A918FJP2_9ACTN</name>
<accession>A0A918FJP2</accession>
<evidence type="ECO:0000256" key="1">
    <source>
        <dbReference type="SAM" id="Phobius"/>
    </source>
</evidence>
<protein>
    <submittedName>
        <fullName evidence="2">ABC transporter</fullName>
    </submittedName>
</protein>
<organism evidence="2 3">
    <name type="scientific">Streptomyces aurantiogriseus</name>
    <dbReference type="NCBI Taxonomy" id="66870"/>
    <lineage>
        <taxon>Bacteria</taxon>
        <taxon>Bacillati</taxon>
        <taxon>Actinomycetota</taxon>
        <taxon>Actinomycetes</taxon>
        <taxon>Kitasatosporales</taxon>
        <taxon>Streptomycetaceae</taxon>
        <taxon>Streptomyces</taxon>
    </lineage>
</organism>
<evidence type="ECO:0000313" key="2">
    <source>
        <dbReference type="EMBL" id="GGR44374.1"/>
    </source>
</evidence>
<feature type="transmembrane region" description="Helical" evidence="1">
    <location>
        <begin position="21"/>
        <end position="40"/>
    </location>
</feature>
<keyword evidence="1" id="KW-0812">Transmembrane</keyword>
<feature type="transmembrane region" description="Helical" evidence="1">
    <location>
        <begin position="122"/>
        <end position="141"/>
    </location>
</feature>